<comment type="caution">
    <text evidence="1">The sequence shown here is derived from an EMBL/GenBank/DDBJ whole genome shotgun (WGS) entry which is preliminary data.</text>
</comment>
<name>A0A1V8T730_9PEZI</name>
<sequence>MSFPMEDYGILADGTFGKLPQLAHPVGVHVEPTVDYHYERSLREEADLKAAGEPDIKWRDHRLAPVEMGREKTESKL</sequence>
<reference evidence="2" key="1">
    <citation type="submission" date="2017-03" db="EMBL/GenBank/DDBJ databases">
        <title>Genomes of endolithic fungi from Antarctica.</title>
        <authorList>
            <person name="Coleine C."/>
            <person name="Masonjones S."/>
            <person name="Stajich J.E."/>
        </authorList>
    </citation>
    <scope>NUCLEOTIDE SEQUENCE [LARGE SCALE GENOMIC DNA]</scope>
    <source>
        <strain evidence="2">CCFEE 5527</strain>
    </source>
</reference>
<dbReference type="InParanoid" id="A0A1V8T730"/>
<protein>
    <submittedName>
        <fullName evidence="1">Uncharacterized protein</fullName>
    </submittedName>
</protein>
<gene>
    <name evidence="1" type="ORF">B0A48_07604</name>
</gene>
<organism evidence="1 2">
    <name type="scientific">Cryoendolithus antarcticus</name>
    <dbReference type="NCBI Taxonomy" id="1507870"/>
    <lineage>
        <taxon>Eukaryota</taxon>
        <taxon>Fungi</taxon>
        <taxon>Dikarya</taxon>
        <taxon>Ascomycota</taxon>
        <taxon>Pezizomycotina</taxon>
        <taxon>Dothideomycetes</taxon>
        <taxon>Dothideomycetidae</taxon>
        <taxon>Cladosporiales</taxon>
        <taxon>Cladosporiaceae</taxon>
        <taxon>Cryoendolithus</taxon>
    </lineage>
</organism>
<dbReference type="EMBL" id="NAJO01000015">
    <property type="protein sequence ID" value="OQO07038.1"/>
    <property type="molecule type" value="Genomic_DNA"/>
</dbReference>
<evidence type="ECO:0000313" key="1">
    <source>
        <dbReference type="EMBL" id="OQO07038.1"/>
    </source>
</evidence>
<keyword evidence="2" id="KW-1185">Reference proteome</keyword>
<proteinExistence type="predicted"/>
<accession>A0A1V8T730</accession>
<dbReference type="Proteomes" id="UP000192596">
    <property type="component" value="Unassembled WGS sequence"/>
</dbReference>
<evidence type="ECO:0000313" key="2">
    <source>
        <dbReference type="Proteomes" id="UP000192596"/>
    </source>
</evidence>
<dbReference type="AlphaFoldDB" id="A0A1V8T730"/>